<dbReference type="EMBL" id="JRNN01000003">
    <property type="protein sequence ID" value="KGF37509.1"/>
    <property type="molecule type" value="Genomic_DNA"/>
</dbReference>
<feature type="transmembrane region" description="Helical" evidence="6">
    <location>
        <begin position="120"/>
        <end position="146"/>
    </location>
</feature>
<protein>
    <submittedName>
        <fullName evidence="7">LysE family translocator protein</fullName>
    </submittedName>
</protein>
<dbReference type="Pfam" id="PF01810">
    <property type="entry name" value="LysE"/>
    <property type="match status" value="1"/>
</dbReference>
<evidence type="ECO:0000256" key="5">
    <source>
        <dbReference type="ARBA" id="ARBA00023136"/>
    </source>
</evidence>
<gene>
    <name evidence="7" type="ORF">HMPREF2137_00285</name>
</gene>
<evidence type="ECO:0000256" key="3">
    <source>
        <dbReference type="ARBA" id="ARBA00022692"/>
    </source>
</evidence>
<feature type="transmembrane region" description="Helical" evidence="6">
    <location>
        <begin position="82"/>
        <end position="100"/>
    </location>
</feature>
<evidence type="ECO:0000256" key="4">
    <source>
        <dbReference type="ARBA" id="ARBA00022989"/>
    </source>
</evidence>
<comment type="caution">
    <text evidence="7">The sequence shown here is derived from an EMBL/GenBank/DDBJ whole genome shotgun (WGS) entry which is preliminary data.</text>
</comment>
<name>A0A096BWN0_9BACT</name>
<dbReference type="AlphaFoldDB" id="A0A096BWN0"/>
<proteinExistence type="predicted"/>
<dbReference type="GO" id="GO:0005886">
    <property type="term" value="C:plasma membrane"/>
    <property type="evidence" value="ECO:0007669"/>
    <property type="project" value="UniProtKB-SubCell"/>
</dbReference>
<dbReference type="GO" id="GO:0015171">
    <property type="term" value="F:amino acid transmembrane transporter activity"/>
    <property type="evidence" value="ECO:0007669"/>
    <property type="project" value="TreeGrafter"/>
</dbReference>
<evidence type="ECO:0000313" key="8">
    <source>
        <dbReference type="Proteomes" id="UP000029556"/>
    </source>
</evidence>
<keyword evidence="4 6" id="KW-1133">Transmembrane helix</keyword>
<keyword evidence="5 6" id="KW-0472">Membrane</keyword>
<reference evidence="7 8" key="1">
    <citation type="submission" date="2014-07" db="EMBL/GenBank/DDBJ databases">
        <authorList>
            <person name="McCorrison J."/>
            <person name="Sanka R."/>
            <person name="Torralba M."/>
            <person name="Gillis M."/>
            <person name="Haft D.H."/>
            <person name="Methe B."/>
            <person name="Sutton G."/>
            <person name="Nelson K.E."/>
        </authorList>
    </citation>
    <scope>NUCLEOTIDE SEQUENCE [LARGE SCALE GENOMIC DNA]</scope>
    <source>
        <strain evidence="7 8">DNF00853</strain>
    </source>
</reference>
<comment type="subcellular location">
    <subcellularLocation>
        <location evidence="1">Cell membrane</location>
        <topology evidence="1">Multi-pass membrane protein</topology>
    </subcellularLocation>
</comment>
<feature type="transmembrane region" description="Helical" evidence="6">
    <location>
        <begin position="158"/>
        <end position="179"/>
    </location>
</feature>
<feature type="transmembrane region" description="Helical" evidence="6">
    <location>
        <begin position="12"/>
        <end position="35"/>
    </location>
</feature>
<dbReference type="OrthoDB" id="7874789at2"/>
<evidence type="ECO:0000256" key="1">
    <source>
        <dbReference type="ARBA" id="ARBA00004651"/>
    </source>
</evidence>
<evidence type="ECO:0000313" key="7">
    <source>
        <dbReference type="EMBL" id="KGF37509.1"/>
    </source>
</evidence>
<keyword evidence="3 6" id="KW-0812">Transmembrane</keyword>
<dbReference type="Proteomes" id="UP000029556">
    <property type="component" value="Unassembled WGS sequence"/>
</dbReference>
<dbReference type="RefSeq" id="WP_036871223.1">
    <property type="nucleotide sequence ID" value="NZ_JRNN01000003.1"/>
</dbReference>
<feature type="transmembrane region" description="Helical" evidence="6">
    <location>
        <begin position="191"/>
        <end position="218"/>
    </location>
</feature>
<organism evidence="7 8">
    <name type="scientific">Hoylesella buccalis DNF00853</name>
    <dbReference type="NCBI Taxonomy" id="1401074"/>
    <lineage>
        <taxon>Bacteria</taxon>
        <taxon>Pseudomonadati</taxon>
        <taxon>Bacteroidota</taxon>
        <taxon>Bacteroidia</taxon>
        <taxon>Bacteroidales</taxon>
        <taxon>Prevotellaceae</taxon>
        <taxon>Hoylesella</taxon>
    </lineage>
</organism>
<dbReference type="InterPro" id="IPR001123">
    <property type="entry name" value="LeuE-type"/>
</dbReference>
<dbReference type="PANTHER" id="PTHR30086:SF20">
    <property type="entry name" value="ARGININE EXPORTER PROTEIN ARGO-RELATED"/>
    <property type="match status" value="1"/>
</dbReference>
<dbReference type="PANTHER" id="PTHR30086">
    <property type="entry name" value="ARGININE EXPORTER PROTEIN ARGO"/>
    <property type="match status" value="1"/>
</dbReference>
<accession>A0A096BWN0</accession>
<keyword evidence="2" id="KW-1003">Cell membrane</keyword>
<feature type="transmembrane region" description="Helical" evidence="6">
    <location>
        <begin position="47"/>
        <end position="70"/>
    </location>
</feature>
<evidence type="ECO:0000256" key="2">
    <source>
        <dbReference type="ARBA" id="ARBA00022475"/>
    </source>
</evidence>
<sequence>MPFEFHIDIIDQIWKGIIIGVIASGLMGPVGVLCVQRTLNKGRWYGLVTGLGATCSDIIYALLTGLGMSFMMDLITNPKNLFVLQILGSILLLLFGIYSFRNNPTKHMHVSGKTKGTYLYNGITAFWITFLNPLIILLFIAMYAQFKFVVPDHPVEMISGYLGIFGGALLWWYGLTWIINKVRGKFDDNGIVIINKIIGTIVIVCSIIILIGTVFNLYTFHY</sequence>
<evidence type="ECO:0000256" key="6">
    <source>
        <dbReference type="SAM" id="Phobius"/>
    </source>
</evidence>